<name>A0A4Q9GI34_9HYPH</name>
<dbReference type="Gene3D" id="3.30.70.270">
    <property type="match status" value="1"/>
</dbReference>
<dbReference type="InterPro" id="IPR001633">
    <property type="entry name" value="EAL_dom"/>
</dbReference>
<keyword evidence="1" id="KW-0472">Membrane</keyword>
<dbReference type="CDD" id="cd01948">
    <property type="entry name" value="EAL"/>
    <property type="match status" value="1"/>
</dbReference>
<comment type="caution">
    <text evidence="4">The sequence shown here is derived from an EMBL/GenBank/DDBJ whole genome shotgun (WGS) entry which is preliminary data.</text>
</comment>
<protein>
    <submittedName>
        <fullName evidence="4">EAL domain-containing protein</fullName>
    </submittedName>
</protein>
<keyword evidence="1" id="KW-0812">Transmembrane</keyword>
<dbReference type="SMART" id="SM00052">
    <property type="entry name" value="EAL"/>
    <property type="match status" value="1"/>
</dbReference>
<dbReference type="SMART" id="SM00267">
    <property type="entry name" value="GGDEF"/>
    <property type="match status" value="1"/>
</dbReference>
<gene>
    <name evidence="4" type="ORF">EYR15_08035</name>
</gene>
<evidence type="ECO:0000313" key="5">
    <source>
        <dbReference type="Proteomes" id="UP000291613"/>
    </source>
</evidence>
<dbReference type="PANTHER" id="PTHR44757">
    <property type="entry name" value="DIGUANYLATE CYCLASE DGCP"/>
    <property type="match status" value="1"/>
</dbReference>
<evidence type="ECO:0000256" key="1">
    <source>
        <dbReference type="SAM" id="Phobius"/>
    </source>
</evidence>
<dbReference type="InterPro" id="IPR043128">
    <property type="entry name" value="Rev_trsase/Diguanyl_cyclase"/>
</dbReference>
<dbReference type="Pfam" id="PF00563">
    <property type="entry name" value="EAL"/>
    <property type="match status" value="1"/>
</dbReference>
<dbReference type="Pfam" id="PF00990">
    <property type="entry name" value="GGDEF"/>
    <property type="match status" value="1"/>
</dbReference>
<dbReference type="Proteomes" id="UP000291613">
    <property type="component" value="Unassembled WGS sequence"/>
</dbReference>
<dbReference type="AlphaFoldDB" id="A0A4Q9GI34"/>
<dbReference type="SUPFAM" id="SSF141868">
    <property type="entry name" value="EAL domain-like"/>
    <property type="match status" value="1"/>
</dbReference>
<keyword evidence="1" id="KW-1133">Transmembrane helix</keyword>
<evidence type="ECO:0000259" key="3">
    <source>
        <dbReference type="PROSITE" id="PS50887"/>
    </source>
</evidence>
<dbReference type="NCBIfam" id="TIGR00254">
    <property type="entry name" value="GGDEF"/>
    <property type="match status" value="1"/>
</dbReference>
<accession>A0A4Q9GI34</accession>
<sequence length="532" mass="56772">MANFADQVATLKAGFMRHRVKIFDLGLVSGGLAAAALFAFEVDVFKNEGQLSQAQQGIELDELFALTTLTVIGVLFYAWRRAREHKRENARRIEAESEVMALAMQDPLTGLPNRRQFTDVLKAALKVVPAEPEAHALLLLDLNGFKKINDVFGHPVGDQALINVGARLMRAVRDGDLVARLGGDEFAIVARNVGGAEGASSVARRVLDAFATPVEIAGSRHAVGVGIGVALAPHDGDEADELLRKADVALYRAKAERVSAIRFFEPGMEARLRERDELERALREAIEANRFALLFQPTARLGGEGVASFEASAKWTHPKLGEIGPERYAPIAEEAGLLSSLMQGLFLRACAEAAGWPRDVRLSFALPGALMLDRTFGLKILAAFAETGLDPKRLDLEIDEGALIRETEAAEAFLPPLRAAGVAVIARNFGTGYSNLKNLQRLSLDGIKIDSSFVAAMEHDRKAAVMVRALINIGRGLDLSVSADGVRDAGQEASLAAQGCDRAQGSLYGGPVDGARAAALAGGEAASANLAI</sequence>
<dbReference type="InterPro" id="IPR052155">
    <property type="entry name" value="Biofilm_reg_signaling"/>
</dbReference>
<proteinExistence type="predicted"/>
<reference evidence="4 5" key="1">
    <citation type="submission" date="2019-02" db="EMBL/GenBank/DDBJ databases">
        <title>Hansschlegelia quercus sp. nov., a novel methylotrophic bacterium from buds of oak (Quercus robur L.).</title>
        <authorList>
            <person name="Agafonova N.V."/>
            <person name="Kaparullina E.N."/>
            <person name="Grouzdev D.S."/>
            <person name="Doronina N.V."/>
        </authorList>
    </citation>
    <scope>NUCLEOTIDE SEQUENCE [LARGE SCALE GENOMIC DNA]</scope>
    <source>
        <strain evidence="4 5">Dub</strain>
    </source>
</reference>
<keyword evidence="5" id="KW-1185">Reference proteome</keyword>
<feature type="domain" description="GGDEF" evidence="3">
    <location>
        <begin position="133"/>
        <end position="266"/>
    </location>
</feature>
<dbReference type="SUPFAM" id="SSF55073">
    <property type="entry name" value="Nucleotide cyclase"/>
    <property type="match status" value="1"/>
</dbReference>
<feature type="transmembrane region" description="Helical" evidence="1">
    <location>
        <begin position="60"/>
        <end position="79"/>
    </location>
</feature>
<organism evidence="4 5">
    <name type="scientific">Hansschlegelia quercus</name>
    <dbReference type="NCBI Taxonomy" id="2528245"/>
    <lineage>
        <taxon>Bacteria</taxon>
        <taxon>Pseudomonadati</taxon>
        <taxon>Pseudomonadota</taxon>
        <taxon>Alphaproteobacteria</taxon>
        <taxon>Hyphomicrobiales</taxon>
        <taxon>Methylopilaceae</taxon>
        <taxon>Hansschlegelia</taxon>
    </lineage>
</organism>
<dbReference type="OrthoDB" id="9814202at2"/>
<evidence type="ECO:0000259" key="2">
    <source>
        <dbReference type="PROSITE" id="PS50883"/>
    </source>
</evidence>
<dbReference type="PROSITE" id="PS50883">
    <property type="entry name" value="EAL"/>
    <property type="match status" value="1"/>
</dbReference>
<dbReference type="InterPro" id="IPR035919">
    <property type="entry name" value="EAL_sf"/>
</dbReference>
<feature type="transmembrane region" description="Helical" evidence="1">
    <location>
        <begin position="22"/>
        <end position="40"/>
    </location>
</feature>
<dbReference type="InterPro" id="IPR029787">
    <property type="entry name" value="Nucleotide_cyclase"/>
</dbReference>
<dbReference type="CDD" id="cd01949">
    <property type="entry name" value="GGDEF"/>
    <property type="match status" value="1"/>
</dbReference>
<evidence type="ECO:0000313" key="4">
    <source>
        <dbReference type="EMBL" id="TBN53742.1"/>
    </source>
</evidence>
<dbReference type="PROSITE" id="PS50887">
    <property type="entry name" value="GGDEF"/>
    <property type="match status" value="1"/>
</dbReference>
<feature type="domain" description="EAL" evidence="2">
    <location>
        <begin position="275"/>
        <end position="525"/>
    </location>
</feature>
<dbReference type="EMBL" id="SIUB01000003">
    <property type="protein sequence ID" value="TBN53742.1"/>
    <property type="molecule type" value="Genomic_DNA"/>
</dbReference>
<dbReference type="InterPro" id="IPR000160">
    <property type="entry name" value="GGDEF_dom"/>
</dbReference>
<dbReference type="PANTHER" id="PTHR44757:SF2">
    <property type="entry name" value="BIOFILM ARCHITECTURE MAINTENANCE PROTEIN MBAA"/>
    <property type="match status" value="1"/>
</dbReference>
<dbReference type="Gene3D" id="3.20.20.450">
    <property type="entry name" value="EAL domain"/>
    <property type="match status" value="1"/>
</dbReference>